<proteinExistence type="predicted"/>
<dbReference type="AlphaFoldDB" id="A0A9P5NSP5"/>
<evidence type="ECO:0000256" key="1">
    <source>
        <dbReference type="SAM" id="Coils"/>
    </source>
</evidence>
<evidence type="ECO:0000313" key="3">
    <source>
        <dbReference type="Proteomes" id="UP000724874"/>
    </source>
</evidence>
<organism evidence="2 3">
    <name type="scientific">Gymnopilus junonius</name>
    <name type="common">Spectacular rustgill mushroom</name>
    <name type="synonym">Gymnopilus spectabilis subsp. junonius</name>
    <dbReference type="NCBI Taxonomy" id="109634"/>
    <lineage>
        <taxon>Eukaryota</taxon>
        <taxon>Fungi</taxon>
        <taxon>Dikarya</taxon>
        <taxon>Basidiomycota</taxon>
        <taxon>Agaricomycotina</taxon>
        <taxon>Agaricomycetes</taxon>
        <taxon>Agaricomycetidae</taxon>
        <taxon>Agaricales</taxon>
        <taxon>Agaricineae</taxon>
        <taxon>Hymenogastraceae</taxon>
        <taxon>Gymnopilus</taxon>
    </lineage>
</organism>
<reference evidence="2" key="1">
    <citation type="submission" date="2020-11" db="EMBL/GenBank/DDBJ databases">
        <authorList>
            <consortium name="DOE Joint Genome Institute"/>
            <person name="Ahrendt S."/>
            <person name="Riley R."/>
            <person name="Andreopoulos W."/>
            <person name="LaButti K."/>
            <person name="Pangilinan J."/>
            <person name="Ruiz-duenas F.J."/>
            <person name="Barrasa J.M."/>
            <person name="Sanchez-Garcia M."/>
            <person name="Camarero S."/>
            <person name="Miyauchi S."/>
            <person name="Serrano A."/>
            <person name="Linde D."/>
            <person name="Babiker R."/>
            <person name="Drula E."/>
            <person name="Ayuso-Fernandez I."/>
            <person name="Pacheco R."/>
            <person name="Padilla G."/>
            <person name="Ferreira P."/>
            <person name="Barriuso J."/>
            <person name="Kellner H."/>
            <person name="Castanera R."/>
            <person name="Alfaro M."/>
            <person name="Ramirez L."/>
            <person name="Pisabarro A.G."/>
            <person name="Kuo A."/>
            <person name="Tritt A."/>
            <person name="Lipzen A."/>
            <person name="He G."/>
            <person name="Yan M."/>
            <person name="Ng V."/>
            <person name="Cullen D."/>
            <person name="Martin F."/>
            <person name="Rosso M.-N."/>
            <person name="Henrissat B."/>
            <person name="Hibbett D."/>
            <person name="Martinez A.T."/>
            <person name="Grigoriev I.V."/>
        </authorList>
    </citation>
    <scope>NUCLEOTIDE SEQUENCE</scope>
    <source>
        <strain evidence="2">AH 44721</strain>
    </source>
</reference>
<comment type="caution">
    <text evidence="2">The sequence shown here is derived from an EMBL/GenBank/DDBJ whole genome shotgun (WGS) entry which is preliminary data.</text>
</comment>
<keyword evidence="1" id="KW-0175">Coiled coil</keyword>
<dbReference type="EMBL" id="JADNYJ010000032">
    <property type="protein sequence ID" value="KAF8903153.1"/>
    <property type="molecule type" value="Genomic_DNA"/>
</dbReference>
<protein>
    <submittedName>
        <fullName evidence="2">Uncharacterized protein</fullName>
    </submittedName>
</protein>
<keyword evidence="3" id="KW-1185">Reference proteome</keyword>
<evidence type="ECO:0000313" key="2">
    <source>
        <dbReference type="EMBL" id="KAF8903153.1"/>
    </source>
</evidence>
<sequence>MLQGLRPVQETCDRLKNKDIPQLEQTVKALESAHPDLSHAAEEVGRKFNDVTRQIRELHTLKQQAIMITRLHKEADKAKQEVQQLEGCRTNEARN</sequence>
<accession>A0A9P5NSP5</accession>
<gene>
    <name evidence="2" type="ORF">CPB84DRAFT_808427</name>
</gene>
<name>A0A9P5NSP5_GYMJU</name>
<dbReference type="Proteomes" id="UP000724874">
    <property type="component" value="Unassembled WGS sequence"/>
</dbReference>
<feature type="coiled-coil region" evidence="1">
    <location>
        <begin position="61"/>
        <end position="88"/>
    </location>
</feature>